<keyword evidence="6" id="KW-1185">Reference proteome</keyword>
<dbReference type="CDD" id="cd02012">
    <property type="entry name" value="TPP_TK"/>
    <property type="match status" value="1"/>
</dbReference>
<dbReference type="InterPro" id="IPR029061">
    <property type="entry name" value="THDP-binding"/>
</dbReference>
<organism evidence="5 6">
    <name type="scientific">Arcicella rigui</name>
    <dbReference type="NCBI Taxonomy" id="797020"/>
    <lineage>
        <taxon>Bacteria</taxon>
        <taxon>Pseudomonadati</taxon>
        <taxon>Bacteroidota</taxon>
        <taxon>Cytophagia</taxon>
        <taxon>Cytophagales</taxon>
        <taxon>Flectobacillaceae</taxon>
        <taxon>Arcicella</taxon>
    </lineage>
</organism>
<dbReference type="Proteomes" id="UP001302949">
    <property type="component" value="Unassembled WGS sequence"/>
</dbReference>
<evidence type="ECO:0000313" key="6">
    <source>
        <dbReference type="Proteomes" id="UP001302949"/>
    </source>
</evidence>
<comment type="caution">
    <text evidence="5">The sequence shown here is derived from an EMBL/GenBank/DDBJ whole genome shotgun (WGS) entry which is preliminary data.</text>
</comment>
<evidence type="ECO:0000256" key="2">
    <source>
        <dbReference type="ARBA" id="ARBA00007131"/>
    </source>
</evidence>
<comment type="similarity">
    <text evidence="2">Belongs to the transketolase family.</text>
</comment>
<evidence type="ECO:0000259" key="4">
    <source>
        <dbReference type="Pfam" id="PF00456"/>
    </source>
</evidence>
<dbReference type="Gene3D" id="3.40.50.970">
    <property type="match status" value="1"/>
</dbReference>
<reference evidence="5 6" key="1">
    <citation type="submission" date="2023-12" db="EMBL/GenBank/DDBJ databases">
        <title>Novel species of the genus Arcicella isolated from rivers.</title>
        <authorList>
            <person name="Lu H."/>
        </authorList>
    </citation>
    <scope>NUCLEOTIDE SEQUENCE [LARGE SCALE GENOMIC DNA]</scope>
    <source>
        <strain evidence="5 6">KCTC 23307</strain>
    </source>
</reference>
<keyword evidence="3" id="KW-0786">Thiamine pyrophosphate</keyword>
<protein>
    <submittedName>
        <fullName evidence="5">Transketolase</fullName>
    </submittedName>
</protein>
<dbReference type="InterPro" id="IPR005474">
    <property type="entry name" value="Transketolase_N"/>
</dbReference>
<dbReference type="PANTHER" id="PTHR47514">
    <property type="entry name" value="TRANSKETOLASE N-TERMINAL SECTION-RELATED"/>
    <property type="match status" value="1"/>
</dbReference>
<feature type="domain" description="Transketolase N-terminal" evidence="4">
    <location>
        <begin position="8"/>
        <end position="274"/>
    </location>
</feature>
<dbReference type="Pfam" id="PF00456">
    <property type="entry name" value="Transketolase_N"/>
    <property type="match status" value="1"/>
</dbReference>
<dbReference type="EMBL" id="JAYFUM010000008">
    <property type="protein sequence ID" value="MEA5139089.1"/>
    <property type="molecule type" value="Genomic_DNA"/>
</dbReference>
<evidence type="ECO:0000256" key="3">
    <source>
        <dbReference type="ARBA" id="ARBA00023052"/>
    </source>
</evidence>
<dbReference type="SUPFAM" id="SSF52518">
    <property type="entry name" value="Thiamin diphosphate-binding fold (THDP-binding)"/>
    <property type="match status" value="1"/>
</dbReference>
<name>A0ABU5Q9M1_9BACT</name>
<dbReference type="RefSeq" id="WP_323296250.1">
    <property type="nucleotide sequence ID" value="NZ_JAYFUM010000008.1"/>
</dbReference>
<comment type="cofactor">
    <cofactor evidence="1">
        <name>thiamine diphosphate</name>
        <dbReference type="ChEBI" id="CHEBI:58937"/>
    </cofactor>
</comment>
<evidence type="ECO:0000256" key="1">
    <source>
        <dbReference type="ARBA" id="ARBA00001964"/>
    </source>
</evidence>
<sequence>MEITELQKVASQVRRDIVRQVHACQSGHPGGSLGCADLLVGLYFDQMTLKSDESGNKIFDMNGIGEDLFFLSNGHISPVFYSVLARAGYFPASELATFRKLNSRLQGHPTTHEHLEGIRIASGSLGQGMSVAIGAAQAKKLNKDNSLVFVLMGDGEQNEGQVWEAAMYAPHHKVDNLVAIIDYNGQQIDGPTDKVMNNRDLGAKYAAFGWNVMKMNGNDMADVVKVLAEARAFSGNGQPTMILMTTEMGAGVDFMMGSHKWHGVAPNDEQLAAALAQLPETLGDY</sequence>
<dbReference type="PANTHER" id="PTHR47514:SF1">
    <property type="entry name" value="TRANSKETOLASE N-TERMINAL SECTION-RELATED"/>
    <property type="match status" value="1"/>
</dbReference>
<evidence type="ECO:0000313" key="5">
    <source>
        <dbReference type="EMBL" id="MEA5139089.1"/>
    </source>
</evidence>
<gene>
    <name evidence="5" type="ORF">VB248_08085</name>
</gene>
<accession>A0ABU5Q9M1</accession>
<proteinExistence type="inferred from homology"/>